<name>A0A3N6WJM2_9ACTN</name>
<dbReference type="RefSeq" id="WP_124237957.1">
    <property type="nucleotide sequence ID" value="NZ_JBHUFI010000010.1"/>
</dbReference>
<dbReference type="Proteomes" id="UP000275225">
    <property type="component" value="Unassembled WGS sequence"/>
</dbReference>
<protein>
    <submittedName>
        <fullName evidence="1">Uncharacterized protein</fullName>
    </submittedName>
</protein>
<accession>A0A3N6WJM2</accession>
<sequence>MDAQKPQIDRRVFTGASWGPAQLISTQGETCVRLGDGPSVSIRPYGVKPVTPTVGYGGTLEAGVPILVDGERKATAYSQGREWAGIVKPGTIRIEGDDPEFTPPGLHLRGHLLPQRLSLKVGKRTLVASPPIIGLANLHTGPLLWVKPRASPDAKPEHIALWIAAWLEFESAY</sequence>
<dbReference type="EMBL" id="RQJX01000029">
    <property type="protein sequence ID" value="RQN01975.1"/>
    <property type="molecule type" value="Genomic_DNA"/>
</dbReference>
<comment type="caution">
    <text evidence="1">The sequence shown here is derived from an EMBL/GenBank/DDBJ whole genome shotgun (WGS) entry which is preliminary data.</text>
</comment>
<evidence type="ECO:0000313" key="1">
    <source>
        <dbReference type="EMBL" id="RQN01975.1"/>
    </source>
</evidence>
<organism evidence="1 2">
    <name type="scientific">Aeromicrobium camelliae</name>
    <dbReference type="NCBI Taxonomy" id="1538144"/>
    <lineage>
        <taxon>Bacteria</taxon>
        <taxon>Bacillati</taxon>
        <taxon>Actinomycetota</taxon>
        <taxon>Actinomycetes</taxon>
        <taxon>Propionibacteriales</taxon>
        <taxon>Nocardioidaceae</taxon>
        <taxon>Aeromicrobium</taxon>
    </lineage>
</organism>
<keyword evidence="2" id="KW-1185">Reference proteome</keyword>
<gene>
    <name evidence="1" type="ORF">EHW97_14875</name>
</gene>
<evidence type="ECO:0000313" key="2">
    <source>
        <dbReference type="Proteomes" id="UP000275225"/>
    </source>
</evidence>
<reference evidence="1 2" key="1">
    <citation type="submission" date="2018-11" db="EMBL/GenBank/DDBJ databases">
        <authorList>
            <person name="Li F."/>
        </authorList>
    </citation>
    <scope>NUCLEOTIDE SEQUENCE [LARGE SCALE GENOMIC DNA]</scope>
    <source>
        <strain evidence="1 2">YS17T</strain>
    </source>
</reference>
<dbReference type="AlphaFoldDB" id="A0A3N6WJM2"/>
<proteinExistence type="predicted"/>